<reference evidence="2" key="2">
    <citation type="submission" date="2023-04" db="EMBL/GenBank/DDBJ databases">
        <authorList>
            <person name="Beletskiy A.V."/>
            <person name="Mardanov A.V."/>
            <person name="Ravin N.V."/>
        </authorList>
    </citation>
    <scope>NUCLEOTIDE SEQUENCE</scope>
    <source>
        <strain evidence="2">GKL-02</strain>
    </source>
</reference>
<dbReference type="EMBL" id="CP124756">
    <property type="protein sequence ID" value="WGZ93612.1"/>
    <property type="molecule type" value="Genomic_DNA"/>
</dbReference>
<dbReference type="InterPro" id="IPR037185">
    <property type="entry name" value="EmrE-like"/>
</dbReference>
<organism evidence="2">
    <name type="scientific">Candidatus Thiothrix putei</name>
    <dbReference type="NCBI Taxonomy" id="3080811"/>
    <lineage>
        <taxon>Bacteria</taxon>
        <taxon>Pseudomonadati</taxon>
        <taxon>Pseudomonadota</taxon>
        <taxon>Gammaproteobacteria</taxon>
        <taxon>Thiotrichales</taxon>
        <taxon>Thiotrichaceae</taxon>
        <taxon>Thiothrix</taxon>
    </lineage>
</organism>
<gene>
    <name evidence="2" type="ORF">QJT81_17695</name>
</gene>
<accession>A0AA95HA90</accession>
<protein>
    <recommendedName>
        <fullName evidence="3">EamA domain-containing protein</fullName>
    </recommendedName>
</protein>
<reference evidence="2" key="1">
    <citation type="journal article" date="2023" name="Int. J. Mol. Sci.">
        <title>Metagenomics Revealed a New Genus 'Candidatus Thiocaldithrix dubininis' gen. nov., sp. nov. and a New Species 'Candidatus Thiothrix putei' sp. nov. in the Family Thiotrichaceae, Some Members of Which Have Traits of Both Na+- and H+-Motive Energetics.</title>
        <authorList>
            <person name="Ravin N.V."/>
            <person name="Muntyan M.S."/>
            <person name="Smolyakov D.D."/>
            <person name="Rudenko T.S."/>
            <person name="Beletsky A.V."/>
            <person name="Mardanov A.V."/>
            <person name="Grabovich M.Y."/>
        </authorList>
    </citation>
    <scope>NUCLEOTIDE SEQUENCE</scope>
    <source>
        <strain evidence="2">GKL-02</strain>
    </source>
</reference>
<dbReference type="Proteomes" id="UP001301326">
    <property type="component" value="Chromosome"/>
</dbReference>
<keyword evidence="1" id="KW-0812">Transmembrane</keyword>
<proteinExistence type="predicted"/>
<keyword evidence="1" id="KW-1133">Transmembrane helix</keyword>
<feature type="transmembrane region" description="Helical" evidence="1">
    <location>
        <begin position="29"/>
        <end position="51"/>
    </location>
</feature>
<sequence length="56" mass="5710">MRFSFGVTFLIPVFGVLWGSLFLGETVSASMLVGGAVIVLGTALATGVVRLPAVLA</sequence>
<name>A0AA95HA90_9GAMM</name>
<evidence type="ECO:0008006" key="3">
    <source>
        <dbReference type="Google" id="ProtNLM"/>
    </source>
</evidence>
<dbReference type="SUPFAM" id="SSF103481">
    <property type="entry name" value="Multidrug resistance efflux transporter EmrE"/>
    <property type="match status" value="1"/>
</dbReference>
<dbReference type="KEGG" id="tput:QJT81_17695"/>
<keyword evidence="1" id="KW-0472">Membrane</keyword>
<dbReference type="AlphaFoldDB" id="A0AA95HA90"/>
<evidence type="ECO:0000313" key="2">
    <source>
        <dbReference type="EMBL" id="WGZ93612.1"/>
    </source>
</evidence>
<evidence type="ECO:0000256" key="1">
    <source>
        <dbReference type="SAM" id="Phobius"/>
    </source>
</evidence>